<dbReference type="GO" id="GO:0007023">
    <property type="term" value="P:post-chaperonin tubulin folding pathway"/>
    <property type="evidence" value="ECO:0007669"/>
    <property type="project" value="InterPro"/>
</dbReference>
<organism evidence="8 9">
    <name type="scientific">Chaetomium fimeti</name>
    <dbReference type="NCBI Taxonomy" id="1854472"/>
    <lineage>
        <taxon>Eukaryota</taxon>
        <taxon>Fungi</taxon>
        <taxon>Dikarya</taxon>
        <taxon>Ascomycota</taxon>
        <taxon>Pezizomycotina</taxon>
        <taxon>Sordariomycetes</taxon>
        <taxon>Sordariomycetidae</taxon>
        <taxon>Sordariales</taxon>
        <taxon>Chaetomiaceae</taxon>
        <taxon>Chaetomium</taxon>
    </lineage>
</organism>
<dbReference type="SMART" id="SM00673">
    <property type="entry name" value="CARP"/>
    <property type="match status" value="1"/>
</dbReference>
<dbReference type="RefSeq" id="XP_062654161.1">
    <property type="nucleotide sequence ID" value="XM_062808394.1"/>
</dbReference>
<dbReference type="GO" id="GO:0015631">
    <property type="term" value="F:tubulin binding"/>
    <property type="evidence" value="ECO:0007669"/>
    <property type="project" value="InterPro"/>
</dbReference>
<keyword evidence="5" id="KW-0143">Chaperone</keyword>
<comment type="caution">
    <text evidence="8">The sequence shown here is derived from an EMBL/GenBank/DDBJ whole genome shotgun (WGS) entry which is preliminary data.</text>
</comment>
<dbReference type="InterPro" id="IPR016098">
    <property type="entry name" value="CAP/MinC_C"/>
</dbReference>
<dbReference type="Pfam" id="PF07986">
    <property type="entry name" value="TBCC"/>
    <property type="match status" value="1"/>
</dbReference>
<keyword evidence="4" id="KW-0007">Acetylation</keyword>
<evidence type="ECO:0000256" key="3">
    <source>
        <dbReference type="ARBA" id="ARBA00022490"/>
    </source>
</evidence>
<keyword evidence="9" id="KW-1185">Reference proteome</keyword>
<feature type="domain" description="C-CAP/cofactor C-like" evidence="7">
    <location>
        <begin position="188"/>
        <end position="328"/>
    </location>
</feature>
<dbReference type="Pfam" id="PF16752">
    <property type="entry name" value="TBCC_N"/>
    <property type="match status" value="1"/>
</dbReference>
<dbReference type="InterPro" id="IPR012945">
    <property type="entry name" value="Tubulin-bd_cofactor_C_dom"/>
</dbReference>
<dbReference type="EMBL" id="JAUEPN010000012">
    <property type="protein sequence ID" value="KAK3290647.1"/>
    <property type="molecule type" value="Genomic_DNA"/>
</dbReference>
<dbReference type="Gene3D" id="2.160.20.70">
    <property type="match status" value="1"/>
</dbReference>
<evidence type="ECO:0000259" key="7">
    <source>
        <dbReference type="PROSITE" id="PS51329"/>
    </source>
</evidence>
<sequence>MNATDPKERFYRQFQNSAESIQDQINQLPNFAAVGGVRQDAIEHILGAISRLSKEVADATAFVPAYDQRAYSDKVKSLEVQVNEAAAKFTSSKSRFRFKKRPDSANTAATKADARRLDLTTNASYAIELPSKPIPDSASTPSSSTKNYNAEIANSGGEGLGIGIRKPSFSAAQDIALTDHIRVHIMLPASASRATSAGTLTNLHQCVVDMSLPTCTGTTSNGNGNGTTNPDACIGIGTPFASLTLKDIQGSAIVAGHVNGPVHVTGLRDSVVMVVARQVRIHECRNVVFYLHCVSRPIVEDCRGVRFAKAPGVFTESNLYDQVDDFKWLKTFSSPNWSLLPESEVVPDAVWKKALAGEPGVIIDNTLRSLGVKKGQDVEAEI</sequence>
<dbReference type="Proteomes" id="UP001278766">
    <property type="component" value="Unassembled WGS sequence"/>
</dbReference>
<evidence type="ECO:0000256" key="6">
    <source>
        <dbReference type="ARBA" id="ARBA00026055"/>
    </source>
</evidence>
<evidence type="ECO:0000313" key="9">
    <source>
        <dbReference type="Proteomes" id="UP001278766"/>
    </source>
</evidence>
<dbReference type="PANTHER" id="PTHR15139">
    <property type="entry name" value="TUBULIN FOLDING COFACTOR C"/>
    <property type="match status" value="1"/>
</dbReference>
<dbReference type="PANTHER" id="PTHR15139:SF0">
    <property type="entry name" value="TUBULIN-SPECIFIC CHAPERONE C"/>
    <property type="match status" value="1"/>
</dbReference>
<evidence type="ECO:0000256" key="5">
    <source>
        <dbReference type="ARBA" id="ARBA00023186"/>
    </source>
</evidence>
<evidence type="ECO:0000256" key="1">
    <source>
        <dbReference type="ARBA" id="ARBA00004496"/>
    </source>
</evidence>
<dbReference type="InterPro" id="IPR031925">
    <property type="entry name" value="TBCC_N"/>
</dbReference>
<reference evidence="8" key="2">
    <citation type="submission" date="2023-06" db="EMBL/GenBank/DDBJ databases">
        <authorList>
            <consortium name="Lawrence Berkeley National Laboratory"/>
            <person name="Haridas S."/>
            <person name="Hensen N."/>
            <person name="Bonometti L."/>
            <person name="Westerberg I."/>
            <person name="Brannstrom I.O."/>
            <person name="Guillou S."/>
            <person name="Cros-Aarteil S."/>
            <person name="Calhoun S."/>
            <person name="Kuo A."/>
            <person name="Mondo S."/>
            <person name="Pangilinan J."/>
            <person name="Riley R."/>
            <person name="Labutti K."/>
            <person name="Andreopoulos B."/>
            <person name="Lipzen A."/>
            <person name="Chen C."/>
            <person name="Yanf M."/>
            <person name="Daum C."/>
            <person name="Ng V."/>
            <person name="Clum A."/>
            <person name="Steindorff A."/>
            <person name="Ohm R."/>
            <person name="Martin F."/>
            <person name="Silar P."/>
            <person name="Natvig D."/>
            <person name="Lalanne C."/>
            <person name="Gautier V."/>
            <person name="Ament-Velasquez S.L."/>
            <person name="Kruys A."/>
            <person name="Hutchinson M.I."/>
            <person name="Powell A.J."/>
            <person name="Barry K."/>
            <person name="Miller A.N."/>
            <person name="Grigoriev I.V."/>
            <person name="Debuchy R."/>
            <person name="Gladieux P."/>
            <person name="Thoren M.H."/>
            <person name="Johannesson H."/>
        </authorList>
    </citation>
    <scope>NUCLEOTIDE SEQUENCE</scope>
    <source>
        <strain evidence="8">CBS 168.71</strain>
    </source>
</reference>
<dbReference type="GeneID" id="87845342"/>
<evidence type="ECO:0000256" key="2">
    <source>
        <dbReference type="ARBA" id="ARBA00008848"/>
    </source>
</evidence>
<evidence type="ECO:0000256" key="4">
    <source>
        <dbReference type="ARBA" id="ARBA00022990"/>
    </source>
</evidence>
<keyword evidence="3" id="KW-0963">Cytoplasm</keyword>
<accession>A0AAE0H644</accession>
<dbReference type="InterPro" id="IPR006599">
    <property type="entry name" value="CARP_motif"/>
</dbReference>
<dbReference type="InterPro" id="IPR038397">
    <property type="entry name" value="TBCC_N_sf"/>
</dbReference>
<dbReference type="InterPro" id="IPR017901">
    <property type="entry name" value="C-CAP_CF_C-like"/>
</dbReference>
<comment type="subunit">
    <text evidence="6">Supercomplex made of cofactors A to E. Cofactors A and D function by capturing and stabilizing tubulin in a quasi-native conformation. Cofactor E binds to the cofactor D-tubulin complex; interaction with cofactor C then causes the release of tubulin polypeptides that are committed to the native state.</text>
</comment>
<evidence type="ECO:0000313" key="8">
    <source>
        <dbReference type="EMBL" id="KAK3290647.1"/>
    </source>
</evidence>
<protein>
    <submittedName>
        <fullName evidence="8">Tubulin binding cofactor C-domain-containing protein</fullName>
    </submittedName>
</protein>
<dbReference type="Gene3D" id="1.20.58.1250">
    <property type="entry name" value="Tubulin Binding Cofactor C, N-terminal domain"/>
    <property type="match status" value="1"/>
</dbReference>
<dbReference type="InterPro" id="IPR027684">
    <property type="entry name" value="TBCC"/>
</dbReference>
<dbReference type="AlphaFoldDB" id="A0AAE0H644"/>
<dbReference type="PROSITE" id="PS51329">
    <property type="entry name" value="C_CAP_COFACTOR_C"/>
    <property type="match status" value="1"/>
</dbReference>
<comment type="subcellular location">
    <subcellularLocation>
        <location evidence="1">Cytoplasm</location>
    </subcellularLocation>
</comment>
<comment type="similarity">
    <text evidence="2">Belongs to the TBCC family.</text>
</comment>
<proteinExistence type="inferred from homology"/>
<dbReference type="GO" id="GO:0005737">
    <property type="term" value="C:cytoplasm"/>
    <property type="evidence" value="ECO:0007669"/>
    <property type="project" value="UniProtKB-SubCell"/>
</dbReference>
<reference evidence="8" key="1">
    <citation type="journal article" date="2023" name="Mol. Phylogenet. Evol.">
        <title>Genome-scale phylogeny and comparative genomics of the fungal order Sordariales.</title>
        <authorList>
            <person name="Hensen N."/>
            <person name="Bonometti L."/>
            <person name="Westerberg I."/>
            <person name="Brannstrom I.O."/>
            <person name="Guillou S."/>
            <person name="Cros-Aarteil S."/>
            <person name="Calhoun S."/>
            <person name="Haridas S."/>
            <person name="Kuo A."/>
            <person name="Mondo S."/>
            <person name="Pangilinan J."/>
            <person name="Riley R."/>
            <person name="LaButti K."/>
            <person name="Andreopoulos B."/>
            <person name="Lipzen A."/>
            <person name="Chen C."/>
            <person name="Yan M."/>
            <person name="Daum C."/>
            <person name="Ng V."/>
            <person name="Clum A."/>
            <person name="Steindorff A."/>
            <person name="Ohm R.A."/>
            <person name="Martin F."/>
            <person name="Silar P."/>
            <person name="Natvig D.O."/>
            <person name="Lalanne C."/>
            <person name="Gautier V."/>
            <person name="Ament-Velasquez S.L."/>
            <person name="Kruys A."/>
            <person name="Hutchinson M.I."/>
            <person name="Powell A.J."/>
            <person name="Barry K."/>
            <person name="Miller A.N."/>
            <person name="Grigoriev I.V."/>
            <person name="Debuchy R."/>
            <person name="Gladieux P."/>
            <person name="Hiltunen Thoren M."/>
            <person name="Johannesson H."/>
        </authorList>
    </citation>
    <scope>NUCLEOTIDE SEQUENCE</scope>
    <source>
        <strain evidence="8">CBS 168.71</strain>
    </source>
</reference>
<name>A0AAE0H644_9PEZI</name>
<gene>
    <name evidence="8" type="ORF">B0H64DRAFT_53464</name>
</gene>
<dbReference type="GO" id="GO:0007021">
    <property type="term" value="P:tubulin complex assembly"/>
    <property type="evidence" value="ECO:0007669"/>
    <property type="project" value="TreeGrafter"/>
</dbReference>